<organism evidence="5">
    <name type="scientific">Sesamum latifolium</name>
    <dbReference type="NCBI Taxonomy" id="2727402"/>
    <lineage>
        <taxon>Eukaryota</taxon>
        <taxon>Viridiplantae</taxon>
        <taxon>Streptophyta</taxon>
        <taxon>Embryophyta</taxon>
        <taxon>Tracheophyta</taxon>
        <taxon>Spermatophyta</taxon>
        <taxon>Magnoliopsida</taxon>
        <taxon>eudicotyledons</taxon>
        <taxon>Gunneridae</taxon>
        <taxon>Pentapetalae</taxon>
        <taxon>asterids</taxon>
        <taxon>lamiids</taxon>
        <taxon>Lamiales</taxon>
        <taxon>Pedaliaceae</taxon>
        <taxon>Sesamum</taxon>
    </lineage>
</organism>
<evidence type="ECO:0000256" key="2">
    <source>
        <dbReference type="SAM" id="MobiDB-lite"/>
    </source>
</evidence>
<keyword evidence="3" id="KW-0472">Membrane</keyword>
<keyword evidence="1" id="KW-0862">Zinc</keyword>
<keyword evidence="3" id="KW-0812">Transmembrane</keyword>
<dbReference type="PANTHER" id="PTHR31681">
    <property type="entry name" value="C2H2-LIKE ZINC FINGER PROTEIN"/>
    <property type="match status" value="1"/>
</dbReference>
<name>A0AAW2VBN5_9LAMI</name>
<gene>
    <name evidence="5" type="ORF">Slati_2866700</name>
</gene>
<evidence type="ECO:0000313" key="5">
    <source>
        <dbReference type="EMBL" id="KAL0426919.1"/>
    </source>
</evidence>
<reference evidence="5" key="2">
    <citation type="journal article" date="2024" name="Plant">
        <title>Genomic evolution and insights into agronomic trait innovations of Sesamum species.</title>
        <authorList>
            <person name="Miao H."/>
            <person name="Wang L."/>
            <person name="Qu L."/>
            <person name="Liu H."/>
            <person name="Sun Y."/>
            <person name="Le M."/>
            <person name="Wang Q."/>
            <person name="Wei S."/>
            <person name="Zheng Y."/>
            <person name="Lin W."/>
            <person name="Duan Y."/>
            <person name="Cao H."/>
            <person name="Xiong S."/>
            <person name="Wang X."/>
            <person name="Wei L."/>
            <person name="Li C."/>
            <person name="Ma Q."/>
            <person name="Ju M."/>
            <person name="Zhao R."/>
            <person name="Li G."/>
            <person name="Mu C."/>
            <person name="Tian Q."/>
            <person name="Mei H."/>
            <person name="Zhang T."/>
            <person name="Gao T."/>
            <person name="Zhang H."/>
        </authorList>
    </citation>
    <scope>NUCLEOTIDE SEQUENCE</scope>
    <source>
        <strain evidence="5">KEN1</strain>
    </source>
</reference>
<reference evidence="5" key="1">
    <citation type="submission" date="2020-06" db="EMBL/GenBank/DDBJ databases">
        <authorList>
            <person name="Li T."/>
            <person name="Hu X."/>
            <person name="Zhang T."/>
            <person name="Song X."/>
            <person name="Zhang H."/>
            <person name="Dai N."/>
            <person name="Sheng W."/>
            <person name="Hou X."/>
            <person name="Wei L."/>
        </authorList>
    </citation>
    <scope>NUCLEOTIDE SEQUENCE</scope>
    <source>
        <strain evidence="5">KEN1</strain>
        <tissue evidence="5">Leaf</tissue>
    </source>
</reference>
<accession>A0AAW2VBN5</accession>
<keyword evidence="1" id="KW-0479">Metal-binding</keyword>
<feature type="compositionally biased region" description="Low complexity" evidence="2">
    <location>
        <begin position="305"/>
        <end position="317"/>
    </location>
</feature>
<feature type="region of interest" description="Disordered" evidence="2">
    <location>
        <begin position="265"/>
        <end position="327"/>
    </location>
</feature>
<feature type="domain" description="C2H2-type" evidence="4">
    <location>
        <begin position="122"/>
        <end position="150"/>
    </location>
</feature>
<dbReference type="GO" id="GO:0008270">
    <property type="term" value="F:zinc ion binding"/>
    <property type="evidence" value="ECO:0007669"/>
    <property type="project" value="UniProtKB-KW"/>
</dbReference>
<dbReference type="PROSITE" id="PS00028">
    <property type="entry name" value="ZINC_FINGER_C2H2_1"/>
    <property type="match status" value="1"/>
</dbReference>
<protein>
    <recommendedName>
        <fullName evidence="4">C2H2-type domain-containing protein</fullName>
    </recommendedName>
</protein>
<dbReference type="InterPro" id="IPR013087">
    <property type="entry name" value="Znf_C2H2_type"/>
</dbReference>
<dbReference type="AlphaFoldDB" id="A0AAW2VBN5"/>
<proteinExistence type="predicted"/>
<keyword evidence="1" id="KW-0863">Zinc-finger</keyword>
<feature type="transmembrane region" description="Helical" evidence="3">
    <location>
        <begin position="7"/>
        <end position="27"/>
    </location>
</feature>
<evidence type="ECO:0000256" key="3">
    <source>
        <dbReference type="SAM" id="Phobius"/>
    </source>
</evidence>
<evidence type="ECO:0000259" key="4">
    <source>
        <dbReference type="PROSITE" id="PS50157"/>
    </source>
</evidence>
<feature type="region of interest" description="Disordered" evidence="2">
    <location>
        <begin position="69"/>
        <end position="92"/>
    </location>
</feature>
<dbReference type="PROSITE" id="PS50157">
    <property type="entry name" value="ZINC_FINGER_C2H2_2"/>
    <property type="match status" value="1"/>
</dbReference>
<comment type="caution">
    <text evidence="5">The sequence shown here is derived from an EMBL/GenBank/DDBJ whole genome shotgun (WGS) entry which is preliminary data.</text>
</comment>
<dbReference type="EMBL" id="JACGWN010000010">
    <property type="protein sequence ID" value="KAL0426919.1"/>
    <property type="molecule type" value="Genomic_DNA"/>
</dbReference>
<keyword evidence="3" id="KW-1133">Transmembrane helix</keyword>
<dbReference type="PANTHER" id="PTHR31681:SF4">
    <property type="entry name" value="C2H2-LIKE ZINC FINGER PROTEIN"/>
    <property type="match status" value="1"/>
</dbReference>
<sequence length="327" mass="36999">MLSLRSFFCNFFSFFILLFHLGCFTFSSHHHHHHYRRRRRDCSSSLFKKKLAPQKTTLFSFLRNLFSSSSSSRPISQPVAPSIPSPSSSTRSLRLNPPVIVRLAPAEEIINHANVFPGADIFPCSVCGEIFQTSTLLEQHQSTKHAVSELVDGENIVRIIFKMGWPDKTKSPTIHRILKIHNSPKIVARFEEYRECVKSRAAAKIKTLRDERCIADGNELLRFYCTTFICGPGFQHLQPAILQRLRDYQERILAQDGRNLHAANELEGTRRHPGGPGGGIQLHARKTGPSRLSGHCRPGRLRPWSSRQGGSGFRFFGGSSGQWRVRG</sequence>
<evidence type="ECO:0000256" key="1">
    <source>
        <dbReference type="PROSITE-ProRule" id="PRU00042"/>
    </source>
</evidence>